<dbReference type="GO" id="GO:0015528">
    <property type="term" value="F:lactose:proton symporter activity"/>
    <property type="evidence" value="ECO:0007669"/>
    <property type="project" value="TreeGrafter"/>
</dbReference>
<sequence>MTASVSQGPVVPRLRLSTCYFFYFAIMGALVPYLARYLRVEGFPPDRIGQVAAVLTLMMSIGPFLWASLSDRTGRRMLWARISAVILVVSFILLMLAGTLPLQMLFIALVGLFLSSIVPQMEAVTLEYLGPGSSQYGRIRLWGTMGFAVVVLLMGPLLDALGAQWLPAWMALLALASLLTMLLVQDVPVQADAPRALAAWSAFLERLRHFPIWGLYLALFLWNVSLAAYNTFFDLYLQKVGYGSLAIGGYLAIAPLAEVLFFLILGGLLLRWGARAVLVAALLVTAGRWLLTAWAADLWWVLLIAQTGHALTYGALHGSSMYLLSKLFPGNQQARAQAFYLAFSTGLGLVAGNLMAGALWEGPLGPQWVFTLNAGFSLLSMLIVLFALKARRLQPLLRH</sequence>
<feature type="transmembrane region" description="Helical" evidence="8">
    <location>
        <begin position="210"/>
        <end position="229"/>
    </location>
</feature>
<dbReference type="RefSeq" id="WP_135483606.1">
    <property type="nucleotide sequence ID" value="NZ_SRMF01000004.1"/>
</dbReference>
<keyword evidence="5 8" id="KW-0812">Transmembrane</keyword>
<dbReference type="PANTHER" id="PTHR23522">
    <property type="entry name" value="BLL5896 PROTEIN"/>
    <property type="match status" value="1"/>
</dbReference>
<keyword evidence="11" id="KW-1185">Reference proteome</keyword>
<dbReference type="AlphaFoldDB" id="A0A4Z0WDB5"/>
<dbReference type="OrthoDB" id="9150135at2"/>
<dbReference type="PROSITE" id="PS50850">
    <property type="entry name" value="MFS"/>
    <property type="match status" value="1"/>
</dbReference>
<gene>
    <name evidence="10" type="ORF">E4656_12500</name>
</gene>
<evidence type="ECO:0000259" key="9">
    <source>
        <dbReference type="PROSITE" id="PS50850"/>
    </source>
</evidence>
<keyword evidence="6 8" id="KW-1133">Transmembrane helix</keyword>
<feature type="transmembrane region" description="Helical" evidence="8">
    <location>
        <begin position="104"/>
        <end position="129"/>
    </location>
</feature>
<dbReference type="Proteomes" id="UP000297475">
    <property type="component" value="Unassembled WGS sequence"/>
</dbReference>
<feature type="transmembrane region" description="Helical" evidence="8">
    <location>
        <begin position="48"/>
        <end position="66"/>
    </location>
</feature>
<evidence type="ECO:0000256" key="6">
    <source>
        <dbReference type="ARBA" id="ARBA00022989"/>
    </source>
</evidence>
<feature type="transmembrane region" description="Helical" evidence="8">
    <location>
        <begin position="241"/>
        <end position="265"/>
    </location>
</feature>
<evidence type="ECO:0000313" key="11">
    <source>
        <dbReference type="Proteomes" id="UP000297475"/>
    </source>
</evidence>
<dbReference type="Gene3D" id="1.20.1250.20">
    <property type="entry name" value="MFS general substrate transporter like domains"/>
    <property type="match status" value="2"/>
</dbReference>
<feature type="transmembrane region" description="Helical" evidence="8">
    <location>
        <begin position="168"/>
        <end position="189"/>
    </location>
</feature>
<dbReference type="InterPro" id="IPR024989">
    <property type="entry name" value="MFS_assoc_dom"/>
</dbReference>
<feature type="domain" description="Major facilitator superfamily (MFS) profile" evidence="9">
    <location>
        <begin position="1"/>
        <end position="392"/>
    </location>
</feature>
<dbReference type="GO" id="GO:0005886">
    <property type="term" value="C:plasma membrane"/>
    <property type="evidence" value="ECO:0007669"/>
    <property type="project" value="UniProtKB-SubCell"/>
</dbReference>
<feature type="transmembrane region" description="Helical" evidence="8">
    <location>
        <begin position="337"/>
        <end position="356"/>
    </location>
</feature>
<evidence type="ECO:0000256" key="5">
    <source>
        <dbReference type="ARBA" id="ARBA00022692"/>
    </source>
</evidence>
<accession>A0A4Z0WDB5</accession>
<feature type="transmembrane region" description="Helical" evidence="8">
    <location>
        <begin position="368"/>
        <end position="388"/>
    </location>
</feature>
<dbReference type="Pfam" id="PF12832">
    <property type="entry name" value="MFS_1_like"/>
    <property type="match status" value="1"/>
</dbReference>
<dbReference type="InterPro" id="IPR026032">
    <property type="entry name" value="HcaT-like"/>
</dbReference>
<dbReference type="PIRSF" id="PIRSF004925">
    <property type="entry name" value="HcaT"/>
    <property type="match status" value="1"/>
</dbReference>
<organism evidence="10 11">
    <name type="scientific">Natronospirillum operosum</name>
    <dbReference type="NCBI Taxonomy" id="2759953"/>
    <lineage>
        <taxon>Bacteria</taxon>
        <taxon>Pseudomonadati</taxon>
        <taxon>Pseudomonadota</taxon>
        <taxon>Gammaproteobacteria</taxon>
        <taxon>Oceanospirillales</taxon>
        <taxon>Natronospirillaceae</taxon>
        <taxon>Natronospirillum</taxon>
    </lineage>
</organism>
<keyword evidence="2" id="KW-0813">Transport</keyword>
<dbReference type="SUPFAM" id="SSF103473">
    <property type="entry name" value="MFS general substrate transporter"/>
    <property type="match status" value="1"/>
</dbReference>
<proteinExistence type="predicted"/>
<protein>
    <submittedName>
        <fullName evidence="10">MFS transporter</fullName>
    </submittedName>
</protein>
<evidence type="ECO:0000256" key="2">
    <source>
        <dbReference type="ARBA" id="ARBA00022448"/>
    </source>
</evidence>
<feature type="transmembrane region" description="Helical" evidence="8">
    <location>
        <begin position="272"/>
        <end position="292"/>
    </location>
</feature>
<dbReference type="PANTHER" id="PTHR23522:SF10">
    <property type="entry name" value="3-PHENYLPROPIONIC ACID TRANSPORTER-RELATED"/>
    <property type="match status" value="1"/>
</dbReference>
<evidence type="ECO:0000256" key="7">
    <source>
        <dbReference type="ARBA" id="ARBA00023136"/>
    </source>
</evidence>
<feature type="transmembrane region" description="Helical" evidence="8">
    <location>
        <begin position="20"/>
        <end position="36"/>
    </location>
</feature>
<dbReference type="InterPro" id="IPR020846">
    <property type="entry name" value="MFS_dom"/>
</dbReference>
<evidence type="ECO:0000256" key="1">
    <source>
        <dbReference type="ARBA" id="ARBA00004429"/>
    </source>
</evidence>
<comment type="subcellular location">
    <subcellularLocation>
        <location evidence="1">Cell inner membrane</location>
        <topology evidence="1">Multi-pass membrane protein</topology>
    </subcellularLocation>
</comment>
<dbReference type="InterPro" id="IPR036259">
    <property type="entry name" value="MFS_trans_sf"/>
</dbReference>
<evidence type="ECO:0000256" key="4">
    <source>
        <dbReference type="ARBA" id="ARBA00022519"/>
    </source>
</evidence>
<keyword evidence="7 8" id="KW-0472">Membrane</keyword>
<keyword evidence="3" id="KW-1003">Cell membrane</keyword>
<evidence type="ECO:0000313" key="10">
    <source>
        <dbReference type="EMBL" id="TGG92934.1"/>
    </source>
</evidence>
<feature type="transmembrane region" description="Helical" evidence="8">
    <location>
        <begin position="298"/>
        <end position="316"/>
    </location>
</feature>
<keyword evidence="4" id="KW-0997">Cell inner membrane</keyword>
<name>A0A4Z0WDB5_9GAMM</name>
<evidence type="ECO:0000256" key="3">
    <source>
        <dbReference type="ARBA" id="ARBA00022475"/>
    </source>
</evidence>
<evidence type="ECO:0000256" key="8">
    <source>
        <dbReference type="SAM" id="Phobius"/>
    </source>
</evidence>
<feature type="transmembrane region" description="Helical" evidence="8">
    <location>
        <begin position="78"/>
        <end position="98"/>
    </location>
</feature>
<feature type="transmembrane region" description="Helical" evidence="8">
    <location>
        <begin position="141"/>
        <end position="162"/>
    </location>
</feature>
<dbReference type="GO" id="GO:0030395">
    <property type="term" value="F:lactose binding"/>
    <property type="evidence" value="ECO:0007669"/>
    <property type="project" value="TreeGrafter"/>
</dbReference>
<comment type="caution">
    <text evidence="10">The sequence shown here is derived from an EMBL/GenBank/DDBJ whole genome shotgun (WGS) entry which is preliminary data.</text>
</comment>
<reference evidence="10 11" key="1">
    <citation type="submission" date="2019-04" db="EMBL/GenBank/DDBJ databases">
        <title>Natronospirillum operosus gen. nov., sp. nov., a haloalkaliphilic satellite isolated from decaying biomass of laboratory culture of cyanobacterium Geitlerinema sp. and proposal of Natronospirillaceae fam. nov. and Saccharospirillaceae fam. nov.</title>
        <authorList>
            <person name="Kevbrin V."/>
            <person name="Boltyanskaya Y."/>
            <person name="Koziaeva V."/>
            <person name="Grouzdev D.S."/>
            <person name="Park M."/>
            <person name="Cho J."/>
        </authorList>
    </citation>
    <scope>NUCLEOTIDE SEQUENCE [LARGE SCALE GENOMIC DNA]</scope>
    <source>
        <strain evidence="10 11">G-116</strain>
    </source>
</reference>
<dbReference type="EMBL" id="SRMF01000004">
    <property type="protein sequence ID" value="TGG92934.1"/>
    <property type="molecule type" value="Genomic_DNA"/>
</dbReference>